<accession>A0A7I8C2A8</accession>
<protein>
    <submittedName>
        <fullName evidence="2">Uncharacterized protein</fullName>
    </submittedName>
</protein>
<gene>
    <name evidence="2" type="ORF">PPGU16_82310</name>
</gene>
<evidence type="ECO:0000313" key="2">
    <source>
        <dbReference type="EMBL" id="BCF95164.1"/>
    </source>
</evidence>
<name>A0A7I8C2A8_9BURK</name>
<dbReference type="AlphaFoldDB" id="A0A7I8C2A8"/>
<sequence length="100" mass="10924">MTWIGRARRVMGTPDPVDTRARPKVPAVGLGSSDSGARKRPDNGRFRSHLMSRRNQIRRNTDAFVSPRSRPGVLGYFVAMHGNFASGTWVRSSADRGGAG</sequence>
<organism evidence="2 3">
    <name type="scientific">Paraburkholderia largidicola</name>
    <dbReference type="NCBI Taxonomy" id="3014751"/>
    <lineage>
        <taxon>Bacteria</taxon>
        <taxon>Pseudomonadati</taxon>
        <taxon>Pseudomonadota</taxon>
        <taxon>Betaproteobacteria</taxon>
        <taxon>Burkholderiales</taxon>
        <taxon>Burkholderiaceae</taxon>
        <taxon>Paraburkholderia</taxon>
    </lineage>
</organism>
<feature type="region of interest" description="Disordered" evidence="1">
    <location>
        <begin position="1"/>
        <end position="45"/>
    </location>
</feature>
<dbReference type="KEGG" id="plad:PPGU16_82310"/>
<dbReference type="EMBL" id="AP023177">
    <property type="protein sequence ID" value="BCF95164.1"/>
    <property type="molecule type" value="Genomic_DNA"/>
</dbReference>
<evidence type="ECO:0000256" key="1">
    <source>
        <dbReference type="SAM" id="MobiDB-lite"/>
    </source>
</evidence>
<feature type="compositionally biased region" description="Basic and acidic residues" evidence="1">
    <location>
        <begin position="36"/>
        <end position="45"/>
    </location>
</feature>
<evidence type="ECO:0000313" key="3">
    <source>
        <dbReference type="Proteomes" id="UP000510888"/>
    </source>
</evidence>
<dbReference type="Proteomes" id="UP000510888">
    <property type="component" value="Plasmid PPGU16_p2"/>
</dbReference>
<keyword evidence="3" id="KW-1185">Reference proteome</keyword>
<proteinExistence type="predicted"/>
<keyword evidence="2" id="KW-0614">Plasmid</keyword>
<geneLocation type="plasmid" evidence="2 3">
    <name>PPGU16_p2</name>
</geneLocation>
<reference evidence="2 3" key="1">
    <citation type="journal article" date="2020" name="Genes (Basel)">
        <title>Genomic Comparison of Insect Gut Symbionts from Divergent Burkholderia Subclades.</title>
        <authorList>
            <person name="Takeshita K."/>
            <person name="Kikuchi Y."/>
        </authorList>
    </citation>
    <scope>NUCLEOTIDE SEQUENCE [LARGE SCALE GENOMIC DNA]</scope>
    <source>
        <strain evidence="2 3">PGU16</strain>
        <plasmid evidence="2 3">PPGU16_p2</plasmid>
    </source>
</reference>